<evidence type="ECO:0000256" key="1">
    <source>
        <dbReference type="SAM" id="MobiDB-lite"/>
    </source>
</evidence>
<dbReference type="EMBL" id="BJHY01000003">
    <property type="protein sequence ID" value="GDY80456.1"/>
    <property type="molecule type" value="Genomic_DNA"/>
</dbReference>
<sequence length="108" mass="11114">MHALRTELDVAGLTAMTPALELAAAFHQAVLEDHDGLSAALSRLRELTQNGDHAFYIDIAHFMADLPPPPSTPHPNGSTANTPPSSGGTSSSPPGATFCATGGRPQSV</sequence>
<feature type="region of interest" description="Disordered" evidence="1">
    <location>
        <begin position="65"/>
        <end position="108"/>
    </location>
</feature>
<evidence type="ECO:0000313" key="2">
    <source>
        <dbReference type="EMBL" id="GDY80456.1"/>
    </source>
</evidence>
<protein>
    <submittedName>
        <fullName evidence="2">Uncharacterized protein</fullName>
    </submittedName>
</protein>
<feature type="compositionally biased region" description="Low complexity" evidence="1">
    <location>
        <begin position="74"/>
        <end position="97"/>
    </location>
</feature>
<organism evidence="2 3">
    <name type="scientific">Streptomyces avermitilis</name>
    <dbReference type="NCBI Taxonomy" id="33903"/>
    <lineage>
        <taxon>Bacteria</taxon>
        <taxon>Bacillati</taxon>
        <taxon>Actinomycetota</taxon>
        <taxon>Actinomycetes</taxon>
        <taxon>Kitasatosporales</taxon>
        <taxon>Streptomycetaceae</taxon>
        <taxon>Streptomyces</taxon>
    </lineage>
</organism>
<gene>
    <name evidence="2" type="ORF">SAV31267_099410</name>
</gene>
<evidence type="ECO:0000313" key="3">
    <source>
        <dbReference type="Proteomes" id="UP000299211"/>
    </source>
</evidence>
<dbReference type="AlphaFoldDB" id="A0A4D4N9J6"/>
<proteinExistence type="predicted"/>
<accession>A0A4D4N9J6</accession>
<comment type="caution">
    <text evidence="2">The sequence shown here is derived from an EMBL/GenBank/DDBJ whole genome shotgun (WGS) entry which is preliminary data.</text>
</comment>
<dbReference type="STRING" id="33903.AQJ43_36975"/>
<dbReference type="Proteomes" id="UP000299211">
    <property type="component" value="Unassembled WGS sequence"/>
</dbReference>
<name>A0A4D4N9J6_STRAX</name>
<reference evidence="2 3" key="1">
    <citation type="submission" date="2019-04" db="EMBL/GenBank/DDBJ databases">
        <title>Draft genome sequences of Streptomyces avermitilis ATCC 31267.</title>
        <authorList>
            <person name="Komaki H."/>
            <person name="Tamura T."/>
            <person name="Hosoyama A."/>
        </authorList>
    </citation>
    <scope>NUCLEOTIDE SEQUENCE [LARGE SCALE GENOMIC DNA]</scope>
    <source>
        <strain evidence="2 3">ATCC 31267</strain>
    </source>
</reference>